<evidence type="ECO:0000313" key="7">
    <source>
        <dbReference type="Proteomes" id="UP000070376"/>
    </source>
</evidence>
<dbReference type="AlphaFoldDB" id="A0A133K9R4"/>
<proteinExistence type="inferred from homology"/>
<dbReference type="InterPro" id="IPR028998">
    <property type="entry name" value="RimP_C"/>
</dbReference>
<dbReference type="Gene3D" id="3.30.300.70">
    <property type="entry name" value="RimP-like superfamily, N-terminal"/>
    <property type="match status" value="1"/>
</dbReference>
<dbReference type="PANTHER" id="PTHR33867:SF1">
    <property type="entry name" value="RIBOSOME MATURATION FACTOR RIMP"/>
    <property type="match status" value="1"/>
</dbReference>
<dbReference type="EMBL" id="LRPN01000211">
    <property type="protein sequence ID" value="KWZ76271.1"/>
    <property type="molecule type" value="Genomic_DNA"/>
</dbReference>
<dbReference type="FunFam" id="3.30.300.70:FF:000001">
    <property type="entry name" value="Ribosome maturation factor RimP"/>
    <property type="match status" value="1"/>
</dbReference>
<evidence type="ECO:0000256" key="2">
    <source>
        <dbReference type="ARBA" id="ARBA00022517"/>
    </source>
</evidence>
<organism evidence="6 7">
    <name type="scientific">Heyndrickxia coagulans</name>
    <name type="common">Weizmannia coagulans</name>
    <dbReference type="NCBI Taxonomy" id="1398"/>
    <lineage>
        <taxon>Bacteria</taxon>
        <taxon>Bacillati</taxon>
        <taxon>Bacillota</taxon>
        <taxon>Bacilli</taxon>
        <taxon>Bacillales</taxon>
        <taxon>Bacillaceae</taxon>
        <taxon>Heyndrickxia</taxon>
    </lineage>
</organism>
<keyword evidence="1 3" id="KW-0963">Cytoplasm</keyword>
<reference evidence="7" key="1">
    <citation type="submission" date="2016-01" db="EMBL/GenBank/DDBJ databases">
        <authorList>
            <person name="Mitreva M."/>
            <person name="Pepin K.H."/>
            <person name="Mihindukulasuriya K.A."/>
            <person name="Fulton R."/>
            <person name="Fronick C."/>
            <person name="O'Laughlin M."/>
            <person name="Miner T."/>
            <person name="Herter B."/>
            <person name="Rosa B.A."/>
            <person name="Cordes M."/>
            <person name="Tomlinson C."/>
            <person name="Wollam A."/>
            <person name="Palsikar V.B."/>
            <person name="Mardis E.R."/>
            <person name="Wilson R.K."/>
        </authorList>
    </citation>
    <scope>NUCLEOTIDE SEQUENCE [LARGE SCALE GENOMIC DNA]</scope>
    <source>
        <strain evidence="7">GED7749B</strain>
    </source>
</reference>
<comment type="caution">
    <text evidence="6">The sequence shown here is derived from an EMBL/GenBank/DDBJ whole genome shotgun (WGS) entry which is preliminary data.</text>
</comment>
<feature type="domain" description="Ribosome maturation factor RimP N-terminal" evidence="4">
    <location>
        <begin position="34"/>
        <end position="105"/>
    </location>
</feature>
<sequence length="177" mass="20102">MRKSGAITPLFRVLNRIFEEVSMSKVVEVVEQLASPVVEGLGLELVDIEYVKEGKNWFLRVYIDKENGVDIEECGLVSERLGEKLDEADPIPHNYFLEVSSPGAERPLKKARDFERAVGRTVLVKTYEPLDGEKTFQGKLIAFHNGYLTLECKVKTKKIEKEIPYDKVANARLAVEF</sequence>
<dbReference type="SUPFAM" id="SSF75420">
    <property type="entry name" value="YhbC-like, N-terminal domain"/>
    <property type="match status" value="1"/>
</dbReference>
<dbReference type="CDD" id="cd01734">
    <property type="entry name" value="YlxS_C"/>
    <property type="match status" value="1"/>
</dbReference>
<evidence type="ECO:0000313" key="6">
    <source>
        <dbReference type="EMBL" id="KWZ76271.1"/>
    </source>
</evidence>
<dbReference type="InterPro" id="IPR028989">
    <property type="entry name" value="RimP_N"/>
</dbReference>
<dbReference type="Pfam" id="PF17384">
    <property type="entry name" value="DUF150_C"/>
    <property type="match status" value="1"/>
</dbReference>
<dbReference type="Pfam" id="PF02576">
    <property type="entry name" value="RimP_N"/>
    <property type="match status" value="1"/>
</dbReference>
<dbReference type="GO" id="GO:0000028">
    <property type="term" value="P:ribosomal small subunit assembly"/>
    <property type="evidence" value="ECO:0007669"/>
    <property type="project" value="TreeGrafter"/>
</dbReference>
<dbReference type="NCBIfam" id="NF000928">
    <property type="entry name" value="PRK00092.1-2"/>
    <property type="match status" value="1"/>
</dbReference>
<comment type="similarity">
    <text evidence="3">Belongs to the RimP family.</text>
</comment>
<evidence type="ECO:0000256" key="3">
    <source>
        <dbReference type="HAMAP-Rule" id="MF_01077"/>
    </source>
</evidence>
<dbReference type="InterPro" id="IPR035956">
    <property type="entry name" value="RimP_N_sf"/>
</dbReference>
<dbReference type="GO" id="GO:0005829">
    <property type="term" value="C:cytosol"/>
    <property type="evidence" value="ECO:0007669"/>
    <property type="project" value="TreeGrafter"/>
</dbReference>
<comment type="subcellular location">
    <subcellularLocation>
        <location evidence="3">Cytoplasm</location>
    </subcellularLocation>
</comment>
<feature type="domain" description="Ribosome maturation factor RimP C-terminal" evidence="5">
    <location>
        <begin position="108"/>
        <end position="177"/>
    </location>
</feature>
<dbReference type="InterPro" id="IPR036847">
    <property type="entry name" value="RimP_C_sf"/>
</dbReference>
<comment type="function">
    <text evidence="3">Required for maturation of 30S ribosomal subunits.</text>
</comment>
<evidence type="ECO:0000259" key="4">
    <source>
        <dbReference type="Pfam" id="PF02576"/>
    </source>
</evidence>
<dbReference type="Gene3D" id="2.30.30.180">
    <property type="entry name" value="Ribosome maturation factor RimP, C-terminal domain"/>
    <property type="match status" value="1"/>
</dbReference>
<evidence type="ECO:0000259" key="5">
    <source>
        <dbReference type="Pfam" id="PF17384"/>
    </source>
</evidence>
<dbReference type="SUPFAM" id="SSF74942">
    <property type="entry name" value="YhbC-like, C-terminal domain"/>
    <property type="match status" value="1"/>
</dbReference>
<dbReference type="GO" id="GO:0006412">
    <property type="term" value="P:translation"/>
    <property type="evidence" value="ECO:0007669"/>
    <property type="project" value="TreeGrafter"/>
</dbReference>
<dbReference type="PANTHER" id="PTHR33867">
    <property type="entry name" value="RIBOSOME MATURATION FACTOR RIMP"/>
    <property type="match status" value="1"/>
</dbReference>
<dbReference type="PATRIC" id="fig|1398.22.peg.4030"/>
<dbReference type="InterPro" id="IPR003728">
    <property type="entry name" value="Ribosome_maturation_RimP"/>
</dbReference>
<dbReference type="Proteomes" id="UP000070376">
    <property type="component" value="Unassembled WGS sequence"/>
</dbReference>
<protein>
    <recommendedName>
        <fullName evidence="3">Ribosome maturation factor RimP</fullName>
    </recommendedName>
</protein>
<evidence type="ECO:0000256" key="1">
    <source>
        <dbReference type="ARBA" id="ARBA00022490"/>
    </source>
</evidence>
<keyword evidence="2 3" id="KW-0690">Ribosome biogenesis</keyword>
<dbReference type="HAMAP" id="MF_01077">
    <property type="entry name" value="RimP"/>
    <property type="match status" value="1"/>
</dbReference>
<name>A0A133K9R4_HEYCO</name>
<gene>
    <name evidence="3" type="primary">rimP</name>
    <name evidence="6" type="ORF">HMPREF3213_04024</name>
</gene>
<accession>A0A133K9R4</accession>